<dbReference type="InterPro" id="IPR043129">
    <property type="entry name" value="ATPase_NBD"/>
</dbReference>
<keyword evidence="1 2" id="KW-0808">Transferase</keyword>
<dbReference type="GO" id="GO:0006040">
    <property type="term" value="P:amino sugar metabolic process"/>
    <property type="evidence" value="ECO:0007669"/>
    <property type="project" value="InterPro"/>
</dbReference>
<dbReference type="Proteomes" id="UP000006898">
    <property type="component" value="Chromosome"/>
</dbReference>
<dbReference type="Gene3D" id="3.30.420.40">
    <property type="match status" value="2"/>
</dbReference>
<dbReference type="GO" id="GO:0005524">
    <property type="term" value="F:ATP binding"/>
    <property type="evidence" value="ECO:0007669"/>
    <property type="project" value="UniProtKB-UniRule"/>
</dbReference>
<dbReference type="HAMAP" id="MF_01270">
    <property type="entry name" value="AnhMurNAc_kinase"/>
    <property type="match status" value="1"/>
</dbReference>
<dbReference type="STRING" id="671143.DAMO_1461"/>
<dbReference type="EMBL" id="FP565575">
    <property type="protein sequence ID" value="CBE68521.1"/>
    <property type="molecule type" value="Genomic_DNA"/>
</dbReference>
<comment type="catalytic activity">
    <reaction evidence="1">
        <text>1,6-anhydro-N-acetyl-beta-muramate + ATP + H2O = N-acetyl-D-muramate 6-phosphate + ADP + H(+)</text>
        <dbReference type="Rhea" id="RHEA:24952"/>
        <dbReference type="ChEBI" id="CHEBI:15377"/>
        <dbReference type="ChEBI" id="CHEBI:15378"/>
        <dbReference type="ChEBI" id="CHEBI:30616"/>
        <dbReference type="ChEBI" id="CHEBI:58690"/>
        <dbReference type="ChEBI" id="CHEBI:58722"/>
        <dbReference type="ChEBI" id="CHEBI:456216"/>
        <dbReference type="EC" id="2.7.1.170"/>
    </reaction>
</comment>
<comment type="similarity">
    <text evidence="1">Belongs to the anhydro-N-acetylmuramic acid kinase family.</text>
</comment>
<dbReference type="HOGENOM" id="CLU_038782_1_0_0"/>
<dbReference type="GO" id="GO:0097175">
    <property type="term" value="P:1,6-anhydro-N-acetyl-beta-muramic acid catabolic process"/>
    <property type="evidence" value="ECO:0007669"/>
    <property type="project" value="UniProtKB-UniRule"/>
</dbReference>
<dbReference type="KEGG" id="mox:DAMO_1461"/>
<dbReference type="GO" id="GO:0016301">
    <property type="term" value="F:kinase activity"/>
    <property type="evidence" value="ECO:0007669"/>
    <property type="project" value="UniProtKB-KW"/>
</dbReference>
<dbReference type="UniPathway" id="UPA00544"/>
<dbReference type="CDD" id="cd24050">
    <property type="entry name" value="ASKHA_NBD_ANMK"/>
    <property type="match status" value="1"/>
</dbReference>
<comment type="pathway">
    <text evidence="1">Amino-sugar metabolism; 1,6-anhydro-N-acetylmuramate degradation.</text>
</comment>
<comment type="pathway">
    <text evidence="1">Cell wall biogenesis; peptidoglycan recycling.</text>
</comment>
<keyword evidence="1 2" id="KW-0418">Kinase</keyword>
<dbReference type="AlphaFoldDB" id="D5MFJ0"/>
<evidence type="ECO:0000313" key="2">
    <source>
        <dbReference type="EMBL" id="CBE68521.1"/>
    </source>
</evidence>
<dbReference type="PANTHER" id="PTHR30605">
    <property type="entry name" value="ANHYDRO-N-ACETYLMURAMIC ACID KINASE"/>
    <property type="match status" value="1"/>
</dbReference>
<dbReference type="EC" id="2.7.1.170" evidence="1"/>
<feature type="binding site" evidence="1">
    <location>
        <begin position="12"/>
        <end position="19"/>
    </location>
    <ligand>
        <name>ATP</name>
        <dbReference type="ChEBI" id="CHEBI:30616"/>
    </ligand>
</feature>
<dbReference type="Pfam" id="PF03702">
    <property type="entry name" value="AnmK"/>
    <property type="match status" value="1"/>
</dbReference>
<evidence type="ECO:0000313" key="3">
    <source>
        <dbReference type="Proteomes" id="UP000006898"/>
    </source>
</evidence>
<evidence type="ECO:0000256" key="1">
    <source>
        <dbReference type="HAMAP-Rule" id="MF_01270"/>
    </source>
</evidence>
<organism evidence="2 3">
    <name type="scientific">Methylomirabilis oxygeniifera</name>
    <dbReference type="NCBI Taxonomy" id="671143"/>
    <lineage>
        <taxon>Bacteria</taxon>
        <taxon>Candidatus Methylomirabilota</taxon>
        <taxon>Candidatus Methylomirabilia</taxon>
        <taxon>Candidatus Methylomirabilales</taxon>
        <taxon>Candidatus Methylomirabilaceae</taxon>
        <taxon>Candidatus Methylomirabilis</taxon>
    </lineage>
</organism>
<keyword evidence="1" id="KW-0547">Nucleotide-binding</keyword>
<dbReference type="UniPathway" id="UPA00343"/>
<comment type="function">
    <text evidence="1">Catalyzes the specific phosphorylation of 1,6-anhydro-N-acetylmuramic acid (anhMurNAc) with the simultaneous cleavage of the 1,6-anhydro ring, generating MurNAc-6-P. Is required for the utilization of anhMurNAc either imported from the medium or derived from its own cell wall murein, and thus plays a role in cell wall recycling.</text>
</comment>
<dbReference type="InterPro" id="IPR005338">
    <property type="entry name" value="Anhydro_N_Ac-Mur_kinase"/>
</dbReference>
<sequence>MVAMKVIGLMSGTSADGIDAVLVEIAQSTGQALSKLRLLHFAVFPFADTLREQILCVADASSGTTPEICRLNVLLGELFAKAAISTARRAGLPLRDVALIGSHGQTIAHIPNPRVEYGVSVRSTLQIGEPSIIAERTGVTTVADFRPRDMAAGGEGAPLTPYLHALLLRHLRRDRIVLNLGGIANLTFLPKGRGLRGVLAFDTGPGNVLIDGLVARLTGGTMGVDLDGRIAASGRVDSRLLRWLMTHPYFRRKPPKSTGREEFGPTMIDTLLRRAAARGITGEDLVATVTAFTAKTVALHVQRDLSRSAASAELIICGGGAKNPTLIKRLQEALPEGRLLSADEAGFPGRAIEASAFALLAYLTAHGLPGNLPHITGATHPAILGKIVPGRTFRGLR</sequence>
<name>D5MFJ0_METO1</name>
<dbReference type="PANTHER" id="PTHR30605:SF0">
    <property type="entry name" value="ANHYDRO-N-ACETYLMURAMIC ACID KINASE"/>
    <property type="match status" value="1"/>
</dbReference>
<keyword evidence="1" id="KW-0067">ATP-binding</keyword>
<dbReference type="eggNOG" id="COG2377">
    <property type="taxonomic scope" value="Bacteria"/>
</dbReference>
<dbReference type="SUPFAM" id="SSF53067">
    <property type="entry name" value="Actin-like ATPase domain"/>
    <property type="match status" value="1"/>
</dbReference>
<proteinExistence type="inferred from homology"/>
<dbReference type="GO" id="GO:0016773">
    <property type="term" value="F:phosphotransferase activity, alcohol group as acceptor"/>
    <property type="evidence" value="ECO:0007669"/>
    <property type="project" value="UniProtKB-UniRule"/>
</dbReference>
<dbReference type="PATRIC" id="fig|671143.5.peg.1283"/>
<accession>D5MFJ0</accession>
<reference evidence="2 3" key="1">
    <citation type="journal article" date="2010" name="Nature">
        <title>Nitrite-driven anaerobic methane oxidation by oxygenic bacteria.</title>
        <authorList>
            <person name="Ettwig K.F."/>
            <person name="Butler M.K."/>
            <person name="Le Paslier D."/>
            <person name="Pelletier E."/>
            <person name="Mangenot S."/>
            <person name="Kuypers M.M.M."/>
            <person name="Schreiber F."/>
            <person name="Dutilh B.E."/>
            <person name="Zedelius J."/>
            <person name="de Beer D."/>
            <person name="Gloerich J."/>
            <person name="Wessels H.J.C.T."/>
            <person name="van Allen T."/>
            <person name="Luesken F."/>
            <person name="Wu M."/>
            <person name="van de Pas-Schoonen K.T."/>
            <person name="Op den Camp H.J.M."/>
            <person name="Janssen-Megens E.M."/>
            <person name="Francoijs K-J."/>
            <person name="Stunnenberg H."/>
            <person name="Weissenbach J."/>
            <person name="Jetten M.S.M."/>
            <person name="Strous M."/>
        </authorList>
    </citation>
    <scope>NUCLEOTIDE SEQUENCE [LARGE SCALE GENOMIC DNA]</scope>
</reference>
<protein>
    <recommendedName>
        <fullName evidence="1">Anhydro-N-acetylmuramic acid kinase</fullName>
        <ecNumber evidence="1">2.7.1.170</ecNumber>
    </recommendedName>
    <alternativeName>
        <fullName evidence="1">AnhMurNAc kinase</fullName>
    </alternativeName>
</protein>
<gene>
    <name evidence="1 2" type="primary">anmK</name>
    <name evidence="2" type="ORF">DAMO_1461</name>
</gene>
<keyword evidence="1" id="KW-0119">Carbohydrate metabolism</keyword>
<dbReference type="NCBIfam" id="NF007148">
    <property type="entry name" value="PRK09585.3-2"/>
    <property type="match status" value="1"/>
</dbReference>
<dbReference type="GO" id="GO:0009254">
    <property type="term" value="P:peptidoglycan turnover"/>
    <property type="evidence" value="ECO:0007669"/>
    <property type="project" value="UniProtKB-UniRule"/>
</dbReference>